<gene>
    <name evidence="1" type="ORF">SINV_08446</name>
</gene>
<name>E9I881_SOLIN</name>
<dbReference type="HOGENOM" id="CLU_2888564_0_0_1"/>
<feature type="non-terminal residue" evidence="1">
    <location>
        <position position="63"/>
    </location>
</feature>
<sequence>MDIDISGLEVNQCDGPTQNRNDGLETSSNQIAFFKGTHKCHTDTTQVNVLNVFLLLHSKKNGC</sequence>
<reference evidence="1" key="1">
    <citation type="journal article" date="2011" name="Proc. Natl. Acad. Sci. U.S.A.">
        <title>The genome of the fire ant Solenopsis invicta.</title>
        <authorList>
            <person name="Wurm Y."/>
            <person name="Wang J."/>
            <person name="Riba-Grognuz O."/>
            <person name="Corona M."/>
            <person name="Nygaard S."/>
            <person name="Hunt B.G."/>
            <person name="Ingram K.K."/>
            <person name="Falquet L."/>
            <person name="Nipitwattanaphon M."/>
            <person name="Gotzek D."/>
            <person name="Dijkstra M.B."/>
            <person name="Oettler J."/>
            <person name="Comtesse F."/>
            <person name="Shih C.J."/>
            <person name="Wu W.J."/>
            <person name="Yang C.C."/>
            <person name="Thomas J."/>
            <person name="Beaudoing E."/>
            <person name="Pradervand S."/>
            <person name="Flegel V."/>
            <person name="Cook E.D."/>
            <person name="Fabbretti R."/>
            <person name="Stockinger H."/>
            <person name="Long L."/>
            <person name="Farmerie W.G."/>
            <person name="Oakey J."/>
            <person name="Boomsma J.J."/>
            <person name="Pamilo P."/>
            <person name="Yi S.V."/>
            <person name="Heinze J."/>
            <person name="Goodisman M.A."/>
            <person name="Farinelli L."/>
            <person name="Harshman K."/>
            <person name="Hulo N."/>
            <person name="Cerutti L."/>
            <person name="Xenarios I."/>
            <person name="Shoemaker D."/>
            <person name="Keller L."/>
        </authorList>
    </citation>
    <scope>NUCLEOTIDE SEQUENCE [LARGE SCALE GENOMIC DNA]</scope>
</reference>
<protein>
    <submittedName>
        <fullName evidence="1">Uncharacterized protein</fullName>
    </submittedName>
</protein>
<dbReference type="AlphaFoldDB" id="E9I881"/>
<dbReference type="EMBL" id="GL761494">
    <property type="protein sequence ID" value="EFZ23221.1"/>
    <property type="molecule type" value="Genomic_DNA"/>
</dbReference>
<evidence type="ECO:0000313" key="1">
    <source>
        <dbReference type="EMBL" id="EFZ23221.1"/>
    </source>
</evidence>
<proteinExistence type="predicted"/>
<accession>E9I881</accession>
<organism>
    <name type="scientific">Solenopsis invicta</name>
    <name type="common">Red imported fire ant</name>
    <name type="synonym">Solenopsis wagneri</name>
    <dbReference type="NCBI Taxonomy" id="13686"/>
    <lineage>
        <taxon>Eukaryota</taxon>
        <taxon>Metazoa</taxon>
        <taxon>Ecdysozoa</taxon>
        <taxon>Arthropoda</taxon>
        <taxon>Hexapoda</taxon>
        <taxon>Insecta</taxon>
        <taxon>Pterygota</taxon>
        <taxon>Neoptera</taxon>
        <taxon>Endopterygota</taxon>
        <taxon>Hymenoptera</taxon>
        <taxon>Apocrita</taxon>
        <taxon>Aculeata</taxon>
        <taxon>Formicoidea</taxon>
        <taxon>Formicidae</taxon>
        <taxon>Myrmicinae</taxon>
        <taxon>Solenopsis</taxon>
    </lineage>
</organism>